<keyword evidence="2" id="KW-1185">Reference proteome</keyword>
<accession>A0AAD5R0S9</accession>
<dbReference type="GO" id="GO:0003676">
    <property type="term" value="F:nucleic acid binding"/>
    <property type="evidence" value="ECO:0007669"/>
    <property type="project" value="InterPro"/>
</dbReference>
<reference evidence="1" key="1">
    <citation type="submission" date="2021-06" db="EMBL/GenBank/DDBJ databases">
        <title>Parelaphostrongylus tenuis whole genome reference sequence.</title>
        <authorList>
            <person name="Garwood T.J."/>
            <person name="Larsen P.A."/>
            <person name="Fountain-Jones N.M."/>
            <person name="Garbe J.R."/>
            <person name="Macchietto M.G."/>
            <person name="Kania S.A."/>
            <person name="Gerhold R.W."/>
            <person name="Richards J.E."/>
            <person name="Wolf T.M."/>
        </authorList>
    </citation>
    <scope>NUCLEOTIDE SEQUENCE</scope>
    <source>
        <strain evidence="1">MNPRO001-30</strain>
        <tissue evidence="1">Meninges</tissue>
    </source>
</reference>
<sequence length="200" mass="22994">MTHLIAGARLSKALSTDEKRLTVELLHNQQIDVNFPRRVTEIFRTKNHELQPLCGLCYSLGQHLSQQKTAIDLHQRKWENQRCQLSIASFTEQSRALEQFGGEGFTLQQDWAPAHSTWSMSSIYLKLLRGSWGKDIWPSNSLVLKSMDYSVRLILKATVSAHRHTTEDAFEMALTRFGTKLWWKRVRASLRISASDIVNV</sequence>
<organism evidence="1 2">
    <name type="scientific">Parelaphostrongylus tenuis</name>
    <name type="common">Meningeal worm</name>
    <dbReference type="NCBI Taxonomy" id="148309"/>
    <lineage>
        <taxon>Eukaryota</taxon>
        <taxon>Metazoa</taxon>
        <taxon>Ecdysozoa</taxon>
        <taxon>Nematoda</taxon>
        <taxon>Chromadorea</taxon>
        <taxon>Rhabditida</taxon>
        <taxon>Rhabditina</taxon>
        <taxon>Rhabditomorpha</taxon>
        <taxon>Strongyloidea</taxon>
        <taxon>Metastrongylidae</taxon>
        <taxon>Parelaphostrongylus</taxon>
    </lineage>
</organism>
<evidence type="ECO:0000313" key="1">
    <source>
        <dbReference type="EMBL" id="KAJ1367411.1"/>
    </source>
</evidence>
<dbReference type="InterPro" id="IPR036397">
    <property type="entry name" value="RNaseH_sf"/>
</dbReference>
<proteinExistence type="predicted"/>
<dbReference type="AlphaFoldDB" id="A0AAD5R0S9"/>
<evidence type="ECO:0000313" key="2">
    <source>
        <dbReference type="Proteomes" id="UP001196413"/>
    </source>
</evidence>
<protein>
    <submittedName>
        <fullName evidence="1">Uncharacterized protein</fullName>
    </submittedName>
</protein>
<dbReference type="Proteomes" id="UP001196413">
    <property type="component" value="Unassembled WGS sequence"/>
</dbReference>
<name>A0AAD5R0S9_PARTN</name>
<dbReference type="Gene3D" id="3.30.420.10">
    <property type="entry name" value="Ribonuclease H-like superfamily/Ribonuclease H"/>
    <property type="match status" value="1"/>
</dbReference>
<comment type="caution">
    <text evidence="1">The sequence shown here is derived from an EMBL/GenBank/DDBJ whole genome shotgun (WGS) entry which is preliminary data.</text>
</comment>
<dbReference type="EMBL" id="JAHQIW010005886">
    <property type="protein sequence ID" value="KAJ1367411.1"/>
    <property type="molecule type" value="Genomic_DNA"/>
</dbReference>
<gene>
    <name evidence="1" type="ORF">KIN20_028316</name>
</gene>